<evidence type="ECO:0000259" key="3">
    <source>
        <dbReference type="PROSITE" id="PS51186"/>
    </source>
</evidence>
<evidence type="ECO:0000256" key="2">
    <source>
        <dbReference type="ARBA" id="ARBA00023315"/>
    </source>
</evidence>
<proteinExistence type="predicted"/>
<keyword evidence="2" id="KW-0012">Acyltransferase</keyword>
<dbReference type="InterPro" id="IPR016181">
    <property type="entry name" value="Acyl_CoA_acyltransferase"/>
</dbReference>
<dbReference type="CDD" id="cd04301">
    <property type="entry name" value="NAT_SF"/>
    <property type="match status" value="1"/>
</dbReference>
<dbReference type="GO" id="GO:0016747">
    <property type="term" value="F:acyltransferase activity, transferring groups other than amino-acyl groups"/>
    <property type="evidence" value="ECO:0007669"/>
    <property type="project" value="InterPro"/>
</dbReference>
<name>A0A9D2DK94_9ACTN</name>
<dbReference type="Pfam" id="PF00583">
    <property type="entry name" value="Acetyltransf_1"/>
    <property type="match status" value="1"/>
</dbReference>
<dbReference type="InterPro" id="IPR050832">
    <property type="entry name" value="Bact_Acetyltransf"/>
</dbReference>
<accession>A0A9D2DK94</accession>
<dbReference type="InterPro" id="IPR000182">
    <property type="entry name" value="GNAT_dom"/>
</dbReference>
<dbReference type="SUPFAM" id="SSF55729">
    <property type="entry name" value="Acyl-CoA N-acyltransferases (Nat)"/>
    <property type="match status" value="1"/>
</dbReference>
<sequence length="154" mass="17320">MEYQLRTINASMAARLEPLYRELARHHNEVSEHFGGSFPGVPVEDQLCGCVKDLSDGKARVAIIEEQGEPVAFCKVDVAGDRGYLDELAVMPGHRGRGLGSQLMDWADGVFRECGVRQVELRVVVGNDDARRFYGRRGFLPSVLEMKRLQRDDR</sequence>
<dbReference type="PANTHER" id="PTHR43877:SF2">
    <property type="entry name" value="AMINOALKYLPHOSPHONATE N-ACETYLTRANSFERASE-RELATED"/>
    <property type="match status" value="1"/>
</dbReference>
<evidence type="ECO:0000313" key="5">
    <source>
        <dbReference type="Proteomes" id="UP000824029"/>
    </source>
</evidence>
<protein>
    <submittedName>
        <fullName evidence="4">GNAT family N-acetyltransferase</fullName>
    </submittedName>
</protein>
<dbReference type="PROSITE" id="PS51186">
    <property type="entry name" value="GNAT"/>
    <property type="match status" value="1"/>
</dbReference>
<dbReference type="AlphaFoldDB" id="A0A9D2DK94"/>
<reference evidence="4" key="2">
    <citation type="submission" date="2021-04" db="EMBL/GenBank/DDBJ databases">
        <authorList>
            <person name="Gilroy R."/>
        </authorList>
    </citation>
    <scope>NUCLEOTIDE SEQUENCE</scope>
    <source>
        <strain evidence="4">ChiHecolR3B27-1887</strain>
    </source>
</reference>
<reference evidence="4" key="1">
    <citation type="journal article" date="2021" name="PeerJ">
        <title>Extensive microbial diversity within the chicken gut microbiome revealed by metagenomics and culture.</title>
        <authorList>
            <person name="Gilroy R."/>
            <person name="Ravi A."/>
            <person name="Getino M."/>
            <person name="Pursley I."/>
            <person name="Horton D.L."/>
            <person name="Alikhan N.F."/>
            <person name="Baker D."/>
            <person name="Gharbi K."/>
            <person name="Hall N."/>
            <person name="Watson M."/>
            <person name="Adriaenssens E.M."/>
            <person name="Foster-Nyarko E."/>
            <person name="Jarju S."/>
            <person name="Secka A."/>
            <person name="Antonio M."/>
            <person name="Oren A."/>
            <person name="Chaudhuri R.R."/>
            <person name="La Ragione R."/>
            <person name="Hildebrand F."/>
            <person name="Pallen M.J."/>
        </authorList>
    </citation>
    <scope>NUCLEOTIDE SEQUENCE</scope>
    <source>
        <strain evidence="4">ChiHecolR3B27-1887</strain>
    </source>
</reference>
<dbReference type="PANTHER" id="PTHR43877">
    <property type="entry name" value="AMINOALKYLPHOSPHONATE N-ACETYLTRANSFERASE-RELATED-RELATED"/>
    <property type="match status" value="1"/>
</dbReference>
<gene>
    <name evidence="4" type="ORF">IAA22_05310</name>
</gene>
<keyword evidence="1" id="KW-0808">Transferase</keyword>
<evidence type="ECO:0000313" key="4">
    <source>
        <dbReference type="EMBL" id="HIZ18507.1"/>
    </source>
</evidence>
<comment type="caution">
    <text evidence="4">The sequence shown here is derived from an EMBL/GenBank/DDBJ whole genome shotgun (WGS) entry which is preliminary data.</text>
</comment>
<organism evidence="4 5">
    <name type="scientific">Candidatus Olsenella stercoravium</name>
    <dbReference type="NCBI Taxonomy" id="2838713"/>
    <lineage>
        <taxon>Bacteria</taxon>
        <taxon>Bacillati</taxon>
        <taxon>Actinomycetota</taxon>
        <taxon>Coriobacteriia</taxon>
        <taxon>Coriobacteriales</taxon>
        <taxon>Atopobiaceae</taxon>
        <taxon>Olsenella</taxon>
    </lineage>
</organism>
<evidence type="ECO:0000256" key="1">
    <source>
        <dbReference type="ARBA" id="ARBA00022679"/>
    </source>
</evidence>
<dbReference type="Proteomes" id="UP000824029">
    <property type="component" value="Unassembled WGS sequence"/>
</dbReference>
<dbReference type="Gene3D" id="3.40.630.30">
    <property type="match status" value="1"/>
</dbReference>
<feature type="domain" description="N-acetyltransferase" evidence="3">
    <location>
        <begin position="3"/>
        <end position="154"/>
    </location>
</feature>
<dbReference type="EMBL" id="DXBZ01000098">
    <property type="protein sequence ID" value="HIZ18507.1"/>
    <property type="molecule type" value="Genomic_DNA"/>
</dbReference>